<sequence length="257" mass="27676">MPTITPLPNCDAGHRPEFGLRERNSVVGTTKATTVVDTTGDGAALEEGDGSGVVDSVDGYLCHIISTVAGSTTTGGKETLADYRDLVTDGVRLCGCDNIHHTPLISLCWLDVYLVDPFDAKSHKMTYSDTGDLGDHSRVSGAHLEARAGSDRNVYRVIGVRLRDLGDHSRVSGAHLEARAGSDRNVYRVIGVRLSAGSTTTGGKETLADYRDLVTDGVRLKSKHRANNNKRITTHSIRFVHGGGFDQERLAKYVVND</sequence>
<name>A0AAP0I5W1_9MAGN</name>
<keyword evidence="2" id="KW-1185">Reference proteome</keyword>
<accession>A0AAP0I5W1</accession>
<comment type="caution">
    <text evidence="1">The sequence shown here is derived from an EMBL/GenBank/DDBJ whole genome shotgun (WGS) entry which is preliminary data.</text>
</comment>
<evidence type="ECO:0000313" key="1">
    <source>
        <dbReference type="EMBL" id="KAK9109232.1"/>
    </source>
</evidence>
<reference evidence="1 2" key="1">
    <citation type="submission" date="2024-01" db="EMBL/GenBank/DDBJ databases">
        <title>Genome assemblies of Stephania.</title>
        <authorList>
            <person name="Yang L."/>
        </authorList>
    </citation>
    <scope>NUCLEOTIDE SEQUENCE [LARGE SCALE GENOMIC DNA]</scope>
    <source>
        <strain evidence="1">QJT</strain>
        <tissue evidence="1">Leaf</tissue>
    </source>
</reference>
<protein>
    <submittedName>
        <fullName evidence="1">Uncharacterized protein</fullName>
    </submittedName>
</protein>
<evidence type="ECO:0000313" key="2">
    <source>
        <dbReference type="Proteomes" id="UP001417504"/>
    </source>
</evidence>
<dbReference type="AlphaFoldDB" id="A0AAP0I5W1"/>
<dbReference type="EMBL" id="JBBNAE010000007">
    <property type="protein sequence ID" value="KAK9109232.1"/>
    <property type="molecule type" value="Genomic_DNA"/>
</dbReference>
<proteinExistence type="predicted"/>
<gene>
    <name evidence="1" type="ORF">Sjap_017292</name>
</gene>
<dbReference type="Proteomes" id="UP001417504">
    <property type="component" value="Unassembled WGS sequence"/>
</dbReference>
<organism evidence="1 2">
    <name type="scientific">Stephania japonica</name>
    <dbReference type="NCBI Taxonomy" id="461633"/>
    <lineage>
        <taxon>Eukaryota</taxon>
        <taxon>Viridiplantae</taxon>
        <taxon>Streptophyta</taxon>
        <taxon>Embryophyta</taxon>
        <taxon>Tracheophyta</taxon>
        <taxon>Spermatophyta</taxon>
        <taxon>Magnoliopsida</taxon>
        <taxon>Ranunculales</taxon>
        <taxon>Menispermaceae</taxon>
        <taxon>Menispermoideae</taxon>
        <taxon>Cissampelideae</taxon>
        <taxon>Stephania</taxon>
    </lineage>
</organism>